<dbReference type="SUPFAM" id="SSF47384">
    <property type="entry name" value="Homodimeric domain of signal transducing histidine kinase"/>
    <property type="match status" value="1"/>
</dbReference>
<dbReference type="EMBL" id="QRGO01000001">
    <property type="protein sequence ID" value="RDV04152.1"/>
    <property type="molecule type" value="Genomic_DNA"/>
</dbReference>
<dbReference type="Pfam" id="PF00512">
    <property type="entry name" value="HisKA"/>
    <property type="match status" value="1"/>
</dbReference>
<dbReference type="InterPro" id="IPR005467">
    <property type="entry name" value="His_kinase_dom"/>
</dbReference>
<feature type="domain" description="Histidine kinase" evidence="8">
    <location>
        <begin position="624"/>
        <end position="841"/>
    </location>
</feature>
<dbReference type="PROSITE" id="PS50109">
    <property type="entry name" value="HIS_KIN"/>
    <property type="match status" value="1"/>
</dbReference>
<keyword evidence="5" id="KW-0418">Kinase</keyword>
<dbReference type="Gene3D" id="3.30.565.10">
    <property type="entry name" value="Histidine kinase-like ATPase, C-terminal domain"/>
    <property type="match status" value="1"/>
</dbReference>
<evidence type="ECO:0000256" key="5">
    <source>
        <dbReference type="ARBA" id="ARBA00022777"/>
    </source>
</evidence>
<dbReference type="InterPro" id="IPR035965">
    <property type="entry name" value="PAS-like_dom_sf"/>
</dbReference>
<dbReference type="SUPFAM" id="SSF55785">
    <property type="entry name" value="PYP-like sensor domain (PAS domain)"/>
    <property type="match status" value="2"/>
</dbReference>
<dbReference type="GO" id="GO:0005886">
    <property type="term" value="C:plasma membrane"/>
    <property type="evidence" value="ECO:0007669"/>
    <property type="project" value="TreeGrafter"/>
</dbReference>
<accession>A0A371B9D8</accession>
<evidence type="ECO:0000256" key="1">
    <source>
        <dbReference type="ARBA" id="ARBA00000085"/>
    </source>
</evidence>
<dbReference type="OrthoDB" id="9797304at2"/>
<dbReference type="CDD" id="cd00082">
    <property type="entry name" value="HisKA"/>
    <property type="match status" value="1"/>
</dbReference>
<proteinExistence type="predicted"/>
<dbReference type="AlphaFoldDB" id="A0A371B9D8"/>
<dbReference type="GO" id="GO:0000155">
    <property type="term" value="F:phosphorelay sensor kinase activity"/>
    <property type="evidence" value="ECO:0007669"/>
    <property type="project" value="InterPro"/>
</dbReference>
<sequence>MRRSIRRSIGFLGQIGMPAAHRTTNGALRSRPKRSGFLASVSRAALIVAAWAAFGKVAVAQPVIEQAGGSFARHDFATLTIIGGLVGFSVLATIALARSRYGHRRNTVSRDEAMTMQAEIDRLRQMLLSEPQVLVTWPAASDEPEIIGDVSIVGSSTPRVLAFGTWLEPAAAQRLDDAVTRLRGDGRGFTMTLTTHAGRPLEAEGRALGGRAILRLRDVSGIESELVQVSTRHDRLSGDLQTLHAMLEALPAPVWARDATGRLTFANSAYARAVEARSAAEAVERELELLERTARGEIARMRADGAAFSKRMPAVVAGERRIFDVIDAPTASGSAGIAIDRTEAETMRTELTRMTDAHRRVLDQLATGVAIFNADRKLAFYNAAFRVLFDLDPAMLEQAPTDTAVLDTLRSARKLPEEQDFKQWKQQLYEAYRAVEPKEHMWHLPDNRTLRVVTTPNPEGGVTYLYDDVTERLDMRRRYEALIKVQSETLDHLGEAVAVFGSDGRVRLHNPAFQSMWKLTPEALDTHPHVESVTAWTQALHDDGAVWRALRNAVTGIDNREAVAATIERRDGMMIDMATMPLPDGATLVTFQDVTDTVNVERALRERNEALVAADSIKIEFVHHVSYELRSPLTNIIGFANLLGDAAFGPLTVKQREYLGYITTSTNALLAIINNILDLATIDAGAMTLNLAQVDIRASMFEAAEGIQDRLIQDNIVLDIKAATGIGSFTADAKRLKQILFNLLSNAVGFSPPNTTVTLTASRSGDTVTFAVSDHGPGIEPERQDKVFDLFETDSNGSEHRGTGLGLSLVRSFVELHGGTVTIESTVGEGTTVTCVFPAEQQSRPIERPAARVAAAKRSAA</sequence>
<reference evidence="10" key="1">
    <citation type="submission" date="2018-08" db="EMBL/GenBank/DDBJ databases">
        <authorList>
            <person name="Kim S.-J."/>
            <person name="Jung G.-Y."/>
        </authorList>
    </citation>
    <scope>NUCLEOTIDE SEQUENCE [LARGE SCALE GENOMIC DNA]</scope>
    <source>
        <strain evidence="10">GY_H</strain>
    </source>
</reference>
<evidence type="ECO:0000256" key="6">
    <source>
        <dbReference type="SAM" id="Coils"/>
    </source>
</evidence>
<dbReference type="EC" id="2.7.13.3" evidence="2"/>
<feature type="transmembrane region" description="Helical" evidence="7">
    <location>
        <begin position="76"/>
        <end position="97"/>
    </location>
</feature>
<dbReference type="SMART" id="SM00091">
    <property type="entry name" value="PAS"/>
    <property type="match status" value="3"/>
</dbReference>
<dbReference type="Pfam" id="PF13188">
    <property type="entry name" value="PAS_8"/>
    <property type="match status" value="1"/>
</dbReference>
<organism evidence="9 10">
    <name type="scientific">Undibacter mobilis</name>
    <dbReference type="NCBI Taxonomy" id="2292256"/>
    <lineage>
        <taxon>Bacteria</taxon>
        <taxon>Pseudomonadati</taxon>
        <taxon>Pseudomonadota</taxon>
        <taxon>Alphaproteobacteria</taxon>
        <taxon>Hyphomicrobiales</taxon>
        <taxon>Nitrobacteraceae</taxon>
        <taxon>Undibacter</taxon>
    </lineage>
</organism>
<keyword evidence="7" id="KW-0812">Transmembrane</keyword>
<keyword evidence="7" id="KW-1133">Transmembrane helix</keyword>
<dbReference type="GO" id="GO:0009927">
    <property type="term" value="F:histidine phosphotransfer kinase activity"/>
    <property type="evidence" value="ECO:0007669"/>
    <property type="project" value="TreeGrafter"/>
</dbReference>
<keyword evidence="4" id="KW-0808">Transferase</keyword>
<gene>
    <name evidence="9" type="ORF">DXH78_05865</name>
</gene>
<dbReference type="InterPro" id="IPR003594">
    <property type="entry name" value="HATPase_dom"/>
</dbReference>
<evidence type="ECO:0000313" key="10">
    <source>
        <dbReference type="Proteomes" id="UP000263993"/>
    </source>
</evidence>
<keyword evidence="10" id="KW-1185">Reference proteome</keyword>
<dbReference type="Pfam" id="PF02518">
    <property type="entry name" value="HATPase_c"/>
    <property type="match status" value="1"/>
</dbReference>
<dbReference type="SUPFAM" id="SSF55874">
    <property type="entry name" value="ATPase domain of HSP90 chaperone/DNA topoisomerase II/histidine kinase"/>
    <property type="match status" value="1"/>
</dbReference>
<dbReference type="PANTHER" id="PTHR43047">
    <property type="entry name" value="TWO-COMPONENT HISTIDINE PROTEIN KINASE"/>
    <property type="match status" value="1"/>
</dbReference>
<dbReference type="Gene3D" id="3.30.450.20">
    <property type="entry name" value="PAS domain"/>
    <property type="match status" value="2"/>
</dbReference>
<dbReference type="InterPro" id="IPR003661">
    <property type="entry name" value="HisK_dim/P_dom"/>
</dbReference>
<name>A0A371B9D8_9BRAD</name>
<protein>
    <recommendedName>
        <fullName evidence="2">histidine kinase</fullName>
        <ecNumber evidence="2">2.7.13.3</ecNumber>
    </recommendedName>
</protein>
<evidence type="ECO:0000313" key="9">
    <source>
        <dbReference type="EMBL" id="RDV04152.1"/>
    </source>
</evidence>
<dbReference type="PANTHER" id="PTHR43047:SF72">
    <property type="entry name" value="OSMOSENSING HISTIDINE PROTEIN KINASE SLN1"/>
    <property type="match status" value="1"/>
</dbReference>
<comment type="catalytic activity">
    <reaction evidence="1">
        <text>ATP + protein L-histidine = ADP + protein N-phospho-L-histidine.</text>
        <dbReference type="EC" id="2.7.13.3"/>
    </reaction>
</comment>
<dbReference type="CDD" id="cd00075">
    <property type="entry name" value="HATPase"/>
    <property type="match status" value="1"/>
</dbReference>
<dbReference type="InterPro" id="IPR036890">
    <property type="entry name" value="HATPase_C_sf"/>
</dbReference>
<evidence type="ECO:0000256" key="7">
    <source>
        <dbReference type="SAM" id="Phobius"/>
    </source>
</evidence>
<dbReference type="Gene3D" id="1.10.287.130">
    <property type="match status" value="1"/>
</dbReference>
<dbReference type="Proteomes" id="UP000263993">
    <property type="component" value="Unassembled WGS sequence"/>
</dbReference>
<keyword evidence="7" id="KW-0472">Membrane</keyword>
<dbReference type="SMART" id="SM00387">
    <property type="entry name" value="HATPase_c"/>
    <property type="match status" value="1"/>
</dbReference>
<keyword evidence="6" id="KW-0175">Coiled coil</keyword>
<keyword evidence="3" id="KW-0597">Phosphoprotein</keyword>
<evidence type="ECO:0000256" key="2">
    <source>
        <dbReference type="ARBA" id="ARBA00012438"/>
    </source>
</evidence>
<dbReference type="InterPro" id="IPR004358">
    <property type="entry name" value="Sig_transdc_His_kin-like_C"/>
</dbReference>
<comment type="caution">
    <text evidence="9">The sequence shown here is derived from an EMBL/GenBank/DDBJ whole genome shotgun (WGS) entry which is preliminary data.</text>
</comment>
<evidence type="ECO:0000256" key="4">
    <source>
        <dbReference type="ARBA" id="ARBA00022679"/>
    </source>
</evidence>
<dbReference type="InterPro" id="IPR000014">
    <property type="entry name" value="PAS"/>
</dbReference>
<feature type="coiled-coil region" evidence="6">
    <location>
        <begin position="273"/>
        <end position="300"/>
    </location>
</feature>
<evidence type="ECO:0000259" key="8">
    <source>
        <dbReference type="PROSITE" id="PS50109"/>
    </source>
</evidence>
<dbReference type="InterPro" id="IPR036097">
    <property type="entry name" value="HisK_dim/P_sf"/>
</dbReference>
<dbReference type="SMART" id="SM00388">
    <property type="entry name" value="HisKA"/>
    <property type="match status" value="1"/>
</dbReference>
<dbReference type="PRINTS" id="PR00344">
    <property type="entry name" value="BCTRLSENSOR"/>
</dbReference>
<dbReference type="Pfam" id="PF12860">
    <property type="entry name" value="PAS_7"/>
    <property type="match status" value="2"/>
</dbReference>
<evidence type="ECO:0000256" key="3">
    <source>
        <dbReference type="ARBA" id="ARBA00022553"/>
    </source>
</evidence>